<dbReference type="AlphaFoldDB" id="A0A9D9EGL7"/>
<dbReference type="PANTHER" id="PTHR43280:SF32">
    <property type="entry name" value="TRANSCRIPTIONAL REGULATORY PROTEIN"/>
    <property type="match status" value="1"/>
</dbReference>
<dbReference type="Gene3D" id="1.10.10.60">
    <property type="entry name" value="Homeodomain-like"/>
    <property type="match status" value="1"/>
</dbReference>
<evidence type="ECO:0000313" key="6">
    <source>
        <dbReference type="Proteomes" id="UP000823619"/>
    </source>
</evidence>
<evidence type="ECO:0000256" key="2">
    <source>
        <dbReference type="ARBA" id="ARBA00023125"/>
    </source>
</evidence>
<dbReference type="Proteomes" id="UP000823619">
    <property type="component" value="Unassembled WGS sequence"/>
</dbReference>
<reference evidence="5" key="1">
    <citation type="submission" date="2020-10" db="EMBL/GenBank/DDBJ databases">
        <authorList>
            <person name="Gilroy R."/>
        </authorList>
    </citation>
    <scope>NUCLEOTIDE SEQUENCE</scope>
    <source>
        <strain evidence="5">D5-748</strain>
    </source>
</reference>
<keyword evidence="2" id="KW-0238">DNA-binding</keyword>
<reference evidence="5" key="2">
    <citation type="journal article" date="2021" name="PeerJ">
        <title>Extensive microbial diversity within the chicken gut microbiome revealed by metagenomics and culture.</title>
        <authorList>
            <person name="Gilroy R."/>
            <person name="Ravi A."/>
            <person name="Getino M."/>
            <person name="Pursley I."/>
            <person name="Horton D.L."/>
            <person name="Alikhan N.F."/>
            <person name="Baker D."/>
            <person name="Gharbi K."/>
            <person name="Hall N."/>
            <person name="Watson M."/>
            <person name="Adriaenssens E.M."/>
            <person name="Foster-Nyarko E."/>
            <person name="Jarju S."/>
            <person name="Secka A."/>
            <person name="Antonio M."/>
            <person name="Oren A."/>
            <person name="Chaudhuri R.R."/>
            <person name="La Ragione R."/>
            <person name="Hildebrand F."/>
            <person name="Pallen M.J."/>
        </authorList>
    </citation>
    <scope>NUCLEOTIDE SEQUENCE</scope>
    <source>
        <strain evidence="5">D5-748</strain>
    </source>
</reference>
<dbReference type="SUPFAM" id="SSF46689">
    <property type="entry name" value="Homeodomain-like"/>
    <property type="match status" value="1"/>
</dbReference>
<dbReference type="Pfam" id="PF12833">
    <property type="entry name" value="HTH_18"/>
    <property type="match status" value="1"/>
</dbReference>
<feature type="domain" description="HTH araC/xylS-type" evidence="4">
    <location>
        <begin position="188"/>
        <end position="287"/>
    </location>
</feature>
<evidence type="ECO:0000256" key="3">
    <source>
        <dbReference type="ARBA" id="ARBA00023163"/>
    </source>
</evidence>
<gene>
    <name evidence="5" type="ORF">IAC23_09990</name>
</gene>
<keyword evidence="1" id="KW-0805">Transcription regulation</keyword>
<comment type="caution">
    <text evidence="5">The sequence shown here is derived from an EMBL/GenBank/DDBJ whole genome shotgun (WGS) entry which is preliminary data.</text>
</comment>
<dbReference type="InterPro" id="IPR018060">
    <property type="entry name" value="HTH_AraC"/>
</dbReference>
<evidence type="ECO:0000259" key="4">
    <source>
        <dbReference type="PROSITE" id="PS01124"/>
    </source>
</evidence>
<protein>
    <submittedName>
        <fullName evidence="5">AraC family transcriptional regulator</fullName>
    </submittedName>
</protein>
<dbReference type="EMBL" id="JADIMO010000128">
    <property type="protein sequence ID" value="MBO8446000.1"/>
    <property type="molecule type" value="Genomic_DNA"/>
</dbReference>
<dbReference type="PANTHER" id="PTHR43280">
    <property type="entry name" value="ARAC-FAMILY TRANSCRIPTIONAL REGULATOR"/>
    <property type="match status" value="1"/>
</dbReference>
<dbReference type="GO" id="GO:0043565">
    <property type="term" value="F:sequence-specific DNA binding"/>
    <property type="evidence" value="ECO:0007669"/>
    <property type="project" value="InterPro"/>
</dbReference>
<keyword evidence="3" id="KW-0804">Transcription</keyword>
<evidence type="ECO:0000313" key="5">
    <source>
        <dbReference type="EMBL" id="MBO8446000.1"/>
    </source>
</evidence>
<dbReference type="PROSITE" id="PS01124">
    <property type="entry name" value="HTH_ARAC_FAMILY_2"/>
    <property type="match status" value="1"/>
</dbReference>
<proteinExistence type="predicted"/>
<dbReference type="GO" id="GO:0003700">
    <property type="term" value="F:DNA-binding transcription factor activity"/>
    <property type="evidence" value="ECO:0007669"/>
    <property type="project" value="InterPro"/>
</dbReference>
<sequence>MWRGGDSHNTEILPDTDRIRYVETDLAFLEGKPVHFICGIYLVCESGRCEVSTGAENFSLCAETELIFLAGTLLHRLEASDDFKARMILFPKDVFLKAMLPIDTPYLNYADEHPCYLHTSDERSRLTWRQACVWMDSAGMLFSGDYTSQYRELLEFDWLQSFLIWLFGTIPEKQESQSSSTRQQQICRSFMQLVREYAAQEHGAAFYAGKLCISTRYLHRATTLCLNGKSPKQIIEEQLLAEVKVLLDDPSLTVTAISERLNFPDQSYLTRFFKRHTGISPRRFRVSSRG</sequence>
<organism evidence="5 6">
    <name type="scientific">Candidatus Cryptobacteroides merdavium</name>
    <dbReference type="NCBI Taxonomy" id="2840769"/>
    <lineage>
        <taxon>Bacteria</taxon>
        <taxon>Pseudomonadati</taxon>
        <taxon>Bacteroidota</taxon>
        <taxon>Bacteroidia</taxon>
        <taxon>Bacteroidales</taxon>
        <taxon>Candidatus Cryptobacteroides</taxon>
    </lineage>
</organism>
<accession>A0A9D9EGL7</accession>
<dbReference type="InterPro" id="IPR009057">
    <property type="entry name" value="Homeodomain-like_sf"/>
</dbReference>
<name>A0A9D9EGL7_9BACT</name>
<dbReference type="SMART" id="SM00342">
    <property type="entry name" value="HTH_ARAC"/>
    <property type="match status" value="1"/>
</dbReference>
<evidence type="ECO:0000256" key="1">
    <source>
        <dbReference type="ARBA" id="ARBA00023015"/>
    </source>
</evidence>